<feature type="region of interest" description="Disordered" evidence="1">
    <location>
        <begin position="1"/>
        <end position="93"/>
    </location>
</feature>
<organism evidence="2">
    <name type="scientific">Musa acuminata subsp. malaccensis</name>
    <name type="common">Wild banana</name>
    <name type="synonym">Musa malaccensis</name>
    <dbReference type="NCBI Taxonomy" id="214687"/>
    <lineage>
        <taxon>Eukaryota</taxon>
        <taxon>Viridiplantae</taxon>
        <taxon>Streptophyta</taxon>
        <taxon>Embryophyta</taxon>
        <taxon>Tracheophyta</taxon>
        <taxon>Spermatophyta</taxon>
        <taxon>Magnoliopsida</taxon>
        <taxon>Liliopsida</taxon>
        <taxon>Zingiberales</taxon>
        <taxon>Musaceae</taxon>
        <taxon>Musa</taxon>
    </lineage>
</organism>
<protein>
    <submittedName>
        <fullName evidence="2">(wild Malaysian banana) hypothetical protein</fullName>
    </submittedName>
</protein>
<feature type="non-terminal residue" evidence="2">
    <location>
        <position position="1"/>
    </location>
</feature>
<reference evidence="2" key="1">
    <citation type="submission" date="2021-03" db="EMBL/GenBank/DDBJ databases">
        <authorList>
            <consortium name="Genoscope - CEA"/>
            <person name="William W."/>
        </authorList>
    </citation>
    <scope>NUCLEOTIDE SEQUENCE</scope>
    <source>
        <strain evidence="2">Doubled-haploid Pahang</strain>
    </source>
</reference>
<evidence type="ECO:0000256" key="1">
    <source>
        <dbReference type="SAM" id="MobiDB-lite"/>
    </source>
</evidence>
<dbReference type="AlphaFoldDB" id="A0A8D7AUH3"/>
<dbReference type="PANTHER" id="PTHR36387:SF2">
    <property type="entry name" value="UDP-N-ACETYLMURAMOYL-L-ALANYL-D-GLUTAMATE-2, 6-DIAMINOPIMELATE LIGASE"/>
    <property type="match status" value="1"/>
</dbReference>
<accession>A0A8D7AUH3</accession>
<feature type="region of interest" description="Disordered" evidence="1">
    <location>
        <begin position="111"/>
        <end position="142"/>
    </location>
</feature>
<gene>
    <name evidence="2" type="ORF">GSMUA_37740.1</name>
</gene>
<dbReference type="PANTHER" id="PTHR36387">
    <property type="entry name" value="UDP-N-ACETYLMURAMOYL-L-ALANYL-D-GLUTAMATE-2, 6-DIAMINOPIMELATE LIGASE"/>
    <property type="match status" value="1"/>
</dbReference>
<feature type="compositionally biased region" description="Basic residues" evidence="1">
    <location>
        <begin position="121"/>
        <end position="131"/>
    </location>
</feature>
<feature type="compositionally biased region" description="Basic and acidic residues" evidence="1">
    <location>
        <begin position="33"/>
        <end position="56"/>
    </location>
</feature>
<sequence>IPQSVGGGRAAMKEMHDGGDSDAPEELTAAEGIKQDEEIRKVQRENVMRVAHENKERRRQWAQRKTQPKQKKEGVEAEETEQPDEAPSIPGMLPSNIVAVLAAREKLTFSSDSEEEIVKQKNTKRKKKKKASGPETILLKDIPPPQCLENSLEFLKRRKMQVPRSSSILKNADQALRLLSSKGSLRSLS</sequence>
<dbReference type="EMBL" id="HG996473">
    <property type="protein sequence ID" value="CAG1856864.1"/>
    <property type="molecule type" value="Genomic_DNA"/>
</dbReference>
<proteinExistence type="predicted"/>
<name>A0A8D7AUH3_MUSAM</name>
<feature type="compositionally biased region" description="Basic residues" evidence="1">
    <location>
        <begin position="57"/>
        <end position="69"/>
    </location>
</feature>
<evidence type="ECO:0000313" key="2">
    <source>
        <dbReference type="EMBL" id="CAG1856864.1"/>
    </source>
</evidence>